<dbReference type="STRING" id="526729.SAMN04324258_3741"/>
<organism evidence="3 4">
    <name type="scientific">Krasilnikoviella flava</name>
    <dbReference type="NCBI Taxonomy" id="526729"/>
    <lineage>
        <taxon>Bacteria</taxon>
        <taxon>Bacillati</taxon>
        <taxon>Actinomycetota</taxon>
        <taxon>Actinomycetes</taxon>
        <taxon>Micrococcales</taxon>
        <taxon>Promicromonosporaceae</taxon>
        <taxon>Krasilnikoviella</taxon>
    </lineage>
</organism>
<dbReference type="CDD" id="cd01097">
    <property type="entry name" value="Tetrahydromethanopterin_reductase"/>
    <property type="match status" value="1"/>
</dbReference>
<dbReference type="InterPro" id="IPR036661">
    <property type="entry name" value="Luciferase-like_sf"/>
</dbReference>
<evidence type="ECO:0000313" key="3">
    <source>
        <dbReference type="EMBL" id="SKC78160.1"/>
    </source>
</evidence>
<dbReference type="InterPro" id="IPR019951">
    <property type="entry name" value="F420_OxRdatse_Rv3520c_pred"/>
</dbReference>
<dbReference type="PANTHER" id="PTHR43244">
    <property type="match status" value="1"/>
</dbReference>
<dbReference type="Gene3D" id="3.20.20.30">
    <property type="entry name" value="Luciferase-like domain"/>
    <property type="match status" value="1"/>
</dbReference>
<reference evidence="3 4" key="1">
    <citation type="submission" date="2017-02" db="EMBL/GenBank/DDBJ databases">
        <authorList>
            <person name="Peterson S.W."/>
        </authorList>
    </citation>
    <scope>NUCLEOTIDE SEQUENCE [LARGE SCALE GENOMIC DNA]</scope>
    <source>
        <strain evidence="3 4">DSM 21481</strain>
    </source>
</reference>
<name>A0A1T5LQD2_9MICO</name>
<keyword evidence="1" id="KW-0560">Oxidoreductase</keyword>
<dbReference type="InterPro" id="IPR050564">
    <property type="entry name" value="F420-G6PD/mer"/>
</dbReference>
<dbReference type="InterPro" id="IPR011251">
    <property type="entry name" value="Luciferase-like_dom"/>
</dbReference>
<dbReference type="GO" id="GO:0016705">
    <property type="term" value="F:oxidoreductase activity, acting on paired donors, with incorporation or reduction of molecular oxygen"/>
    <property type="evidence" value="ECO:0007669"/>
    <property type="project" value="InterPro"/>
</dbReference>
<evidence type="ECO:0000256" key="1">
    <source>
        <dbReference type="ARBA" id="ARBA00023002"/>
    </source>
</evidence>
<evidence type="ECO:0000259" key="2">
    <source>
        <dbReference type="Pfam" id="PF00296"/>
    </source>
</evidence>
<dbReference type="Pfam" id="PF00296">
    <property type="entry name" value="Bac_luciferase"/>
    <property type="match status" value="1"/>
</dbReference>
<dbReference type="PANTHER" id="PTHR43244:SF1">
    <property type="entry name" value="5,10-METHYLENETETRAHYDROMETHANOPTERIN REDUCTASE"/>
    <property type="match status" value="1"/>
</dbReference>
<dbReference type="AlphaFoldDB" id="A0A1T5LQD2"/>
<proteinExistence type="predicted"/>
<dbReference type="NCBIfam" id="TIGR03559">
    <property type="entry name" value="F420_Rv3520c"/>
    <property type="match status" value="1"/>
</dbReference>
<dbReference type="EMBL" id="FUZQ01000007">
    <property type="protein sequence ID" value="SKC78160.1"/>
    <property type="molecule type" value="Genomic_DNA"/>
</dbReference>
<accession>A0A1T5LQD2</accession>
<gene>
    <name evidence="3" type="ORF">SAMN04324258_3741</name>
</gene>
<protein>
    <submittedName>
        <fullName evidence="3">Probable F420-dependent oxidoreductase, Rv3520c family</fullName>
    </submittedName>
</protein>
<feature type="domain" description="Luciferase-like" evidence="2">
    <location>
        <begin position="17"/>
        <end position="328"/>
    </location>
</feature>
<dbReference type="Proteomes" id="UP000189777">
    <property type="component" value="Unassembled WGS sequence"/>
</dbReference>
<evidence type="ECO:0000313" key="4">
    <source>
        <dbReference type="Proteomes" id="UP000189777"/>
    </source>
</evidence>
<sequence length="381" mass="40318">MSTLRIGIQTGYWSRKPPKGIVPALVAAEALGLDSVWTAEAYGSDAFTPLAWWGSRTRRLRLGTGIAQMAARTPTATAMQAITLDHLSGGRFVLGLGASGPQVVEGWYGQPYRRPLARTREYVDVVRQVFARERPVTADGDFYRLPLPADAPGATGLGKALKPTVHPRRADIPIVLAAQGPKNVALAAEIADGWMAGFYAPKADAEHRELLAAGFAQRTDERAPSSSFEVLATVPVVVRDDVEAAADVIRPHIALYAGGMGSKEANFHKASLDRLGYAAELDEVQALFLAGRKEDAARAVPTELVEEIALVGPADKIARDLARWDGTALTTMLLQGDPSSMLTVLAASQAARKNADGGTPLGARVRATAGSVAARVAPTKA</sequence>
<dbReference type="SUPFAM" id="SSF51679">
    <property type="entry name" value="Bacterial luciferase-like"/>
    <property type="match status" value="1"/>
</dbReference>
<keyword evidence="4" id="KW-1185">Reference proteome</keyword>